<keyword evidence="2" id="KW-1185">Reference proteome</keyword>
<name>A0ABY8CIT7_9ARCH</name>
<evidence type="ECO:0000313" key="2">
    <source>
        <dbReference type="Proteomes" id="UP001218034"/>
    </source>
</evidence>
<accession>A0ABY8CIT7</accession>
<dbReference type="Proteomes" id="UP001218034">
    <property type="component" value="Chromosome"/>
</dbReference>
<gene>
    <name evidence="1" type="ORF">SVXNc_0917</name>
</gene>
<sequence>MDPATISAGASVLSTYLRTYEFINEGSEEEKVAQSVNDAVKKFVFFYEDSHWDDLHGKKVRRSYQKHINKEANGFREIAVKADGVLDDETVKKLREISADLENIAMDNLKVKGAGQIGGKKVGLILEEELEDSYELSKEVVESLE</sequence>
<dbReference type="EMBL" id="CP104395">
    <property type="protein sequence ID" value="WEL19920.1"/>
    <property type="molecule type" value="Genomic_DNA"/>
</dbReference>
<dbReference type="RefSeq" id="WP_347721749.1">
    <property type="nucleotide sequence ID" value="NZ_CP104395.1"/>
</dbReference>
<evidence type="ECO:0000313" key="1">
    <source>
        <dbReference type="EMBL" id="WEL19920.1"/>
    </source>
</evidence>
<reference evidence="1 2" key="1">
    <citation type="submission" date="2022-09" db="EMBL/GenBank/DDBJ databases">
        <title>Xylan utilization by haloarchaea-nanohaloarchaea associations.</title>
        <authorList>
            <person name="Yakimov M."/>
        </authorList>
    </citation>
    <scope>NUCLEOTIDE SEQUENCE [LARGE SCALE GENOMIC DNA]</scope>
    <source>
        <strain evidence="1 2">SVXNc</strain>
    </source>
</reference>
<protein>
    <submittedName>
        <fullName evidence="1">Uncharacterized protein</fullName>
    </submittedName>
</protein>
<proteinExistence type="predicted"/>
<organism evidence="1 2">
    <name type="scientific">Candidatus Nanohalococcus occultus</name>
    <dbReference type="NCBI Taxonomy" id="2978047"/>
    <lineage>
        <taxon>Archaea</taxon>
        <taxon>Candidatus Nanohalarchaeota</taxon>
        <taxon>Candidatus Nanohalarchaeota incertae sedis</taxon>
        <taxon>Candidatus Nanohalococcus</taxon>
    </lineage>
</organism>
<dbReference type="GeneID" id="90590354"/>